<keyword evidence="2 10" id="KW-0489">Methyltransferase</keyword>
<evidence type="ECO:0000256" key="1">
    <source>
        <dbReference type="ARBA" id="ARBA00011900"/>
    </source>
</evidence>
<gene>
    <name evidence="10" type="ORF">A3C11_02140</name>
</gene>
<dbReference type="GO" id="GO:0003676">
    <property type="term" value="F:nucleic acid binding"/>
    <property type="evidence" value="ECO:0007669"/>
    <property type="project" value="InterPro"/>
</dbReference>
<evidence type="ECO:0000313" key="11">
    <source>
        <dbReference type="Proteomes" id="UP000177362"/>
    </source>
</evidence>
<dbReference type="InterPro" id="IPR046816">
    <property type="entry name" value="MmeI_Mtase"/>
</dbReference>
<feature type="domain" description="MmeI-like C-terminal" evidence="8">
    <location>
        <begin position="837"/>
        <end position="913"/>
    </location>
</feature>
<evidence type="ECO:0000259" key="6">
    <source>
        <dbReference type="Pfam" id="PF20465"/>
    </source>
</evidence>
<dbReference type="Proteomes" id="UP000177362">
    <property type="component" value="Unassembled WGS sequence"/>
</dbReference>
<dbReference type="STRING" id="1802271.A3C11_02140"/>
<dbReference type="SUPFAM" id="SSF53335">
    <property type="entry name" value="S-adenosyl-L-methionine-dependent methyltransferases"/>
    <property type="match status" value="1"/>
</dbReference>
<evidence type="ECO:0000256" key="2">
    <source>
        <dbReference type="ARBA" id="ARBA00022603"/>
    </source>
</evidence>
<dbReference type="PROSITE" id="PS00092">
    <property type="entry name" value="N6_MTASE"/>
    <property type="match status" value="1"/>
</dbReference>
<organism evidence="10 11">
    <name type="scientific">Candidatus Sungbacteria bacterium RIFCSPHIGHO2_02_FULL_49_12</name>
    <dbReference type="NCBI Taxonomy" id="1802271"/>
    <lineage>
        <taxon>Bacteria</taxon>
        <taxon>Candidatus Sungiibacteriota</taxon>
    </lineage>
</organism>
<dbReference type="GO" id="GO:0032259">
    <property type="term" value="P:methylation"/>
    <property type="evidence" value="ECO:0007669"/>
    <property type="project" value="UniProtKB-KW"/>
</dbReference>
<dbReference type="Pfam" id="PF20464">
    <property type="entry name" value="MmeI_N"/>
    <property type="match status" value="1"/>
</dbReference>
<comment type="catalytic activity">
    <reaction evidence="4">
        <text>a 2'-deoxyadenosine in DNA + S-adenosyl-L-methionine = an N(6)-methyl-2'-deoxyadenosine in DNA + S-adenosyl-L-homocysteine + H(+)</text>
        <dbReference type="Rhea" id="RHEA:15197"/>
        <dbReference type="Rhea" id="RHEA-COMP:12418"/>
        <dbReference type="Rhea" id="RHEA-COMP:12419"/>
        <dbReference type="ChEBI" id="CHEBI:15378"/>
        <dbReference type="ChEBI" id="CHEBI:57856"/>
        <dbReference type="ChEBI" id="CHEBI:59789"/>
        <dbReference type="ChEBI" id="CHEBI:90615"/>
        <dbReference type="ChEBI" id="CHEBI:90616"/>
        <dbReference type="EC" id="2.1.1.72"/>
    </reaction>
</comment>
<evidence type="ECO:0000259" key="9">
    <source>
        <dbReference type="Pfam" id="PF20473"/>
    </source>
</evidence>
<keyword evidence="3" id="KW-0808">Transferase</keyword>
<name>A0A1G2KNW9_9BACT</name>
<dbReference type="AlphaFoldDB" id="A0A1G2KNW9"/>
<evidence type="ECO:0000259" key="5">
    <source>
        <dbReference type="Pfam" id="PF20464"/>
    </source>
</evidence>
<dbReference type="InterPro" id="IPR046819">
    <property type="entry name" value="MmeI_hel"/>
</dbReference>
<dbReference type="PANTHER" id="PTHR33841">
    <property type="entry name" value="DNA METHYLTRANSFERASE YEEA-RELATED"/>
    <property type="match status" value="1"/>
</dbReference>
<comment type="caution">
    <text evidence="10">The sequence shown here is derived from an EMBL/GenBank/DDBJ whole genome shotgun (WGS) entry which is preliminary data.</text>
</comment>
<dbReference type="InterPro" id="IPR002052">
    <property type="entry name" value="DNA_methylase_N6_adenine_CS"/>
</dbReference>
<feature type="domain" description="MmeI-like N-terminal" evidence="5">
    <location>
        <begin position="12"/>
        <end position="176"/>
    </location>
</feature>
<dbReference type="InterPro" id="IPR046820">
    <property type="entry name" value="MmeI_TRD"/>
</dbReference>
<reference evidence="10 11" key="1">
    <citation type="journal article" date="2016" name="Nat. Commun.">
        <title>Thousands of microbial genomes shed light on interconnected biogeochemical processes in an aquifer system.</title>
        <authorList>
            <person name="Anantharaman K."/>
            <person name="Brown C.T."/>
            <person name="Hug L.A."/>
            <person name="Sharon I."/>
            <person name="Castelle C.J."/>
            <person name="Probst A.J."/>
            <person name="Thomas B.C."/>
            <person name="Singh A."/>
            <person name="Wilkins M.J."/>
            <person name="Karaoz U."/>
            <person name="Brodie E.L."/>
            <person name="Williams K.H."/>
            <person name="Hubbard S.S."/>
            <person name="Banfield J.F."/>
        </authorList>
    </citation>
    <scope>NUCLEOTIDE SEQUENCE [LARGE SCALE GENOMIC DNA]</scope>
</reference>
<feature type="domain" description="MmeI-like target recognition" evidence="7">
    <location>
        <begin position="630"/>
        <end position="833"/>
    </location>
</feature>
<evidence type="ECO:0000313" key="10">
    <source>
        <dbReference type="EMBL" id="OHA01073.1"/>
    </source>
</evidence>
<evidence type="ECO:0000256" key="3">
    <source>
        <dbReference type="ARBA" id="ARBA00022679"/>
    </source>
</evidence>
<dbReference type="Pfam" id="PF20466">
    <property type="entry name" value="MmeI_TRD"/>
    <property type="match status" value="1"/>
</dbReference>
<dbReference type="InterPro" id="IPR029063">
    <property type="entry name" value="SAM-dependent_MTases_sf"/>
</dbReference>
<dbReference type="InterPro" id="IPR050953">
    <property type="entry name" value="N4_N6_ade-DNA_methylase"/>
</dbReference>
<dbReference type="PANTHER" id="PTHR33841:SF1">
    <property type="entry name" value="DNA METHYLTRANSFERASE A"/>
    <property type="match status" value="1"/>
</dbReference>
<dbReference type="InterPro" id="IPR046818">
    <property type="entry name" value="MmeI_C"/>
</dbReference>
<evidence type="ECO:0000259" key="7">
    <source>
        <dbReference type="Pfam" id="PF20466"/>
    </source>
</evidence>
<dbReference type="EMBL" id="MHQJ01000027">
    <property type="protein sequence ID" value="OHA01073.1"/>
    <property type="molecule type" value="Genomic_DNA"/>
</dbReference>
<feature type="domain" description="MmeI-like helicase spacer" evidence="6">
    <location>
        <begin position="185"/>
        <end position="260"/>
    </location>
</feature>
<proteinExistence type="predicted"/>
<dbReference type="Gene3D" id="3.40.50.150">
    <property type="entry name" value="Vaccinia Virus protein VP39"/>
    <property type="match status" value="1"/>
</dbReference>
<feature type="domain" description="MmeI-like DNA-methyltransferase" evidence="9">
    <location>
        <begin position="342"/>
        <end position="606"/>
    </location>
</feature>
<dbReference type="Pfam" id="PF20473">
    <property type="entry name" value="MmeI_Mtase"/>
    <property type="match status" value="1"/>
</dbReference>
<accession>A0A1G2KNW9</accession>
<dbReference type="PRINTS" id="PR00507">
    <property type="entry name" value="N12N6MTFRASE"/>
</dbReference>
<evidence type="ECO:0000259" key="8">
    <source>
        <dbReference type="Pfam" id="PF20467"/>
    </source>
</evidence>
<sequence>MPISWNDIRSKALRFAREWADETREAGEYQTFWNEFFDVFGVRRRTIARYQERVNLLAGGRGFIDLFWPGTLIAEHKTAGHDLASAYEQAGSYFDALPEDDRPRYIIVTDYRRVRLYDLEAEGKIEKIEFELRDLPKHINRFGFIAGWQPRTYKEENPINIKAVKAVARLADALAKNNYPRDNIPKLLVRLVFCFFADDSGIFPKDAFWRYIQFSTREDGGDFGRALGEIFQILNVPTERRQTTLDEDLASLPYVNGGLFAWNFEEGAPFFIPSFSREMRQAVLDATKFDWSGVSPAIFGSMFQAIMDEKSRHDLGAHYTSEKNILKIVEPLFLDDLKAELAEAAESPAKLNTLRQKLASLKLLDPACGCGNFLVVSYRELRRLEHEIIRRLYRKEIERKQENFLSSGEFSKLHVSQMNGIELEDFPVEIAQLSLWLTDHQMNSELSEIIGQFQSRIPLTDSPHIVQGNALALDWETIVPKAALSYILGNPPFVSKQDRSREQKEEMKLVFGALKGEGELDYVTAWYLKAAEYIQGANIGVAFVSTNSIVQGEQAGVLWPELFRRGIKINFAHRTFKWTNEAPGRAAVFCVIVGFGLSLPKRRRLFEYDNPAGEPHEITAENINPYLVDADDVVITARRAPFSDVPLAVFGNMPNDAGQFLFDDEKEKDEFLVKEPKAAKFIRPLLSAKEYLQGGQRYCLWLKGASPDEINALPEVRRRVENVREYRKMSQRAATRALAATPFLFGEDRQPDLNYILIPRVSSERRQYVPLGFFGSEYIVGDTCIAIPGATFYHLGILQSEMHMAWMRAVCGRLKSDYRYSNELVYNNFPWPENPPEEKRRAVEITAERVLGARSGFPNATLADLYDPNTMPKVLLDAHRALDRSADACYSVRTFATEMKRLEFLFGLYQHLAMGTDRKLGASKKKRAVPIQKAHPK</sequence>
<protein>
    <recommendedName>
        <fullName evidence="1">site-specific DNA-methyltransferase (adenine-specific)</fullName>
        <ecNumber evidence="1">2.1.1.72</ecNumber>
    </recommendedName>
</protein>
<dbReference type="GO" id="GO:0009007">
    <property type="term" value="F:site-specific DNA-methyltransferase (adenine-specific) activity"/>
    <property type="evidence" value="ECO:0007669"/>
    <property type="project" value="UniProtKB-EC"/>
</dbReference>
<dbReference type="EC" id="2.1.1.72" evidence="1"/>
<dbReference type="Pfam" id="PF20467">
    <property type="entry name" value="MmeI_C"/>
    <property type="match status" value="1"/>
</dbReference>
<dbReference type="InterPro" id="IPR046817">
    <property type="entry name" value="MmeI_N"/>
</dbReference>
<evidence type="ECO:0000256" key="4">
    <source>
        <dbReference type="ARBA" id="ARBA00047942"/>
    </source>
</evidence>
<dbReference type="Pfam" id="PF20465">
    <property type="entry name" value="MmeI_hel"/>
    <property type="match status" value="1"/>
</dbReference>